<keyword evidence="3" id="KW-1185">Reference proteome</keyword>
<dbReference type="EMBL" id="BGZK01000070">
    <property type="protein sequence ID" value="GBP15307.1"/>
    <property type="molecule type" value="Genomic_DNA"/>
</dbReference>
<evidence type="ECO:0000256" key="1">
    <source>
        <dbReference type="SAM" id="MobiDB-lite"/>
    </source>
</evidence>
<dbReference type="AlphaFoldDB" id="A0A4C1TNK6"/>
<comment type="caution">
    <text evidence="2">The sequence shown here is derived from an EMBL/GenBank/DDBJ whole genome shotgun (WGS) entry which is preliminary data.</text>
</comment>
<proteinExistence type="predicted"/>
<sequence length="94" mass="10452">MLIIAVEPRTTGLILSQAKVDSEKGTDEHLVDQCVYHSLQLLKFKCQVGSTFFIAYLSGKREGQPSESEWSLQPMDNRKPRGSTSALLAVLNSR</sequence>
<organism evidence="2 3">
    <name type="scientific">Eumeta variegata</name>
    <name type="common">Bagworm moth</name>
    <name type="synonym">Eumeta japonica</name>
    <dbReference type="NCBI Taxonomy" id="151549"/>
    <lineage>
        <taxon>Eukaryota</taxon>
        <taxon>Metazoa</taxon>
        <taxon>Ecdysozoa</taxon>
        <taxon>Arthropoda</taxon>
        <taxon>Hexapoda</taxon>
        <taxon>Insecta</taxon>
        <taxon>Pterygota</taxon>
        <taxon>Neoptera</taxon>
        <taxon>Endopterygota</taxon>
        <taxon>Lepidoptera</taxon>
        <taxon>Glossata</taxon>
        <taxon>Ditrysia</taxon>
        <taxon>Tineoidea</taxon>
        <taxon>Psychidae</taxon>
        <taxon>Oiketicinae</taxon>
        <taxon>Eumeta</taxon>
    </lineage>
</organism>
<protein>
    <submittedName>
        <fullName evidence="2">Uncharacterized protein</fullName>
    </submittedName>
</protein>
<dbReference type="Proteomes" id="UP000299102">
    <property type="component" value="Unassembled WGS sequence"/>
</dbReference>
<feature type="region of interest" description="Disordered" evidence="1">
    <location>
        <begin position="63"/>
        <end position="85"/>
    </location>
</feature>
<reference evidence="2 3" key="1">
    <citation type="journal article" date="2019" name="Commun. Biol.">
        <title>The bagworm genome reveals a unique fibroin gene that provides high tensile strength.</title>
        <authorList>
            <person name="Kono N."/>
            <person name="Nakamura H."/>
            <person name="Ohtoshi R."/>
            <person name="Tomita M."/>
            <person name="Numata K."/>
            <person name="Arakawa K."/>
        </authorList>
    </citation>
    <scope>NUCLEOTIDE SEQUENCE [LARGE SCALE GENOMIC DNA]</scope>
</reference>
<name>A0A4C1TNK6_EUMVA</name>
<evidence type="ECO:0000313" key="3">
    <source>
        <dbReference type="Proteomes" id="UP000299102"/>
    </source>
</evidence>
<accession>A0A4C1TNK6</accession>
<gene>
    <name evidence="2" type="ORF">EVAR_92298_1</name>
</gene>
<evidence type="ECO:0000313" key="2">
    <source>
        <dbReference type="EMBL" id="GBP15307.1"/>
    </source>
</evidence>